<dbReference type="GO" id="GO:0005886">
    <property type="term" value="C:plasma membrane"/>
    <property type="evidence" value="ECO:0007669"/>
    <property type="project" value="UniProtKB-SubCell"/>
</dbReference>
<sequence>MDEESTRIPAPTVPEGTITLEPPPEIVRADSGSSVLMTAMPVVGSVGSIALIVFAQQPISPLRIMLGAGILIASLGFVAVNLVRQRSQHRSAVYASRREYLSYLADLRTSVRNAASRQRRNAQWRLPDPTALALLAEDGSRVWERAAADPDFLHARIGTGDAPLAVTLEPPETAPLAQLDPVAASAAHRFLLTHEVQHDVPTLVDLQQLTHLEVAGDGARSRALLRAMLVHLATFSGPGSLRLAVVTDGEHAADWEWVKWLPHAWSPDELDGGGPVRLVGTDAREVLDLLPTAGRRPFSPVADQVLPHVLLVLDGVPLPPDHGLVTGVQGATVVSIPRTWTADIGPHQARLLLRGAGEEWQAELLHGGYSAALVRPDAMSVADAEAAARRLTRRGLPSAEDERGSGEARSGELTDLLGLPDVRELDVATSWAPRTARDRLRVPFGVTSNGAPAVLDLKESAEGGMGPHGLIIGATGSGKSEVLRTLVLALTMTHSSEDLNLVLIDFKGGATFAGMSDLPHVSAVITNLSEELSLVDRMQEAIQGELTRRQELLRATGPFTNVAEYERARLAGRTDLAPLPTLLIVCDEFTEMLAAKPEFADLFAAIGRVGRSLRIHLLLSSQRLDEGRLRGLESHLSYRIGLRTFSASESRQVLGVPDAHTLPPVPGVGYLRPDPATLIRFRAAYVSAPPPSRGLAQGPARAVASADLAPFTAAPVPLPPGASSRRDAGSASGDGQSAEGQQPAADEPATFDIAVQRMAGRGPAAHQVWLPPLAEPATLDDLAPDLAVEPGLGLYSPGWRASGLLPLGITDLPLEQRREVFTISLDGAGGNLAVVGGPRSGKSTALRTVVGAIALTRTPVEAQIFVLDLGGGTFTSMRDLAHVAGVAVRGEEDVLRRTVAEVTTILDARERLFATAGIDSVETYRRRRTPGRTGPGAVDDGYGDVYLVVDGWSTLRTEYDDLTTQIQAIAGRGLTYGVHVLVSGTRWMDFRAAIKDLLGTRIELRLGETTDSVHRRRVADTVPTGRPGHGLTPAGRPMLLALPRLDGDSRPDTLSTGVEDLVESVTAAWDGPTPPKLRLLPERVTLTRVREMAGVADAAGAGADAGGAGTGAATAAADAGSPSGLLLGVDEATLRPVTLDLDEAPFAYLFGESDSGKSTFLRAMAREAQRTVTPKQGQIFVVDYRRALLGEVPPEYLAGYFTTAEQTTEQIAGLAQFLRTRLPGPDITPAQLRDRSWWTGALVTLLVDDYDLVATSTGNPLTPLVPLLPHARDIGLRILVTRRSGGAARAQFEPLLQTMRDLGATGILLSGDPGEGPLIGTVRARRAIPGRAQLVTRDAGVRVVQLADAPPSDL</sequence>
<feature type="domain" description="FtsK" evidence="12">
    <location>
        <begin position="1134"/>
        <end position="1317"/>
    </location>
</feature>
<protein>
    <submittedName>
        <fullName evidence="13">Type VII secretion protein EccCa</fullName>
    </submittedName>
</protein>
<dbReference type="GO" id="GO:0005524">
    <property type="term" value="F:ATP binding"/>
    <property type="evidence" value="ECO:0007669"/>
    <property type="project" value="UniProtKB-UniRule"/>
</dbReference>
<evidence type="ECO:0000256" key="4">
    <source>
        <dbReference type="ARBA" id="ARBA00022737"/>
    </source>
</evidence>
<dbReference type="InterPro" id="IPR002543">
    <property type="entry name" value="FtsK_dom"/>
</dbReference>
<evidence type="ECO:0000256" key="9">
    <source>
        <dbReference type="PROSITE-ProRule" id="PRU00289"/>
    </source>
</evidence>
<dbReference type="PANTHER" id="PTHR22683">
    <property type="entry name" value="SPORULATION PROTEIN RELATED"/>
    <property type="match status" value="1"/>
</dbReference>
<dbReference type="Proteomes" id="UP000313849">
    <property type="component" value="Unassembled WGS sequence"/>
</dbReference>
<accession>A0A5C5BEL5</accession>
<dbReference type="Gene3D" id="3.40.50.300">
    <property type="entry name" value="P-loop containing nucleotide triphosphate hydrolases"/>
    <property type="match status" value="3"/>
</dbReference>
<feature type="binding site" evidence="9">
    <location>
        <begin position="473"/>
        <end position="480"/>
    </location>
    <ligand>
        <name>ATP</name>
        <dbReference type="ChEBI" id="CHEBI:30616"/>
    </ligand>
</feature>
<keyword evidence="2" id="KW-1003">Cell membrane</keyword>
<name>A0A5C5BEL5_9MICO</name>
<feature type="domain" description="FtsK" evidence="12">
    <location>
        <begin position="817"/>
        <end position="1013"/>
    </location>
</feature>
<keyword evidence="4" id="KW-0677">Repeat</keyword>
<dbReference type="InterPro" id="IPR023836">
    <property type="entry name" value="EccCa-like_Actinobacteria"/>
</dbReference>
<dbReference type="RefSeq" id="WP_139986239.1">
    <property type="nucleotide sequence ID" value="NZ_VENP01000009.1"/>
</dbReference>
<keyword evidence="6 9" id="KW-0067">ATP-binding</keyword>
<feature type="compositionally biased region" description="Basic and acidic residues" evidence="10">
    <location>
        <begin position="400"/>
        <end position="411"/>
    </location>
</feature>
<dbReference type="NCBIfam" id="TIGR03924">
    <property type="entry name" value="T7SS_EccC_a"/>
    <property type="match status" value="1"/>
</dbReference>
<evidence type="ECO:0000256" key="10">
    <source>
        <dbReference type="SAM" id="MobiDB-lite"/>
    </source>
</evidence>
<evidence type="ECO:0000256" key="1">
    <source>
        <dbReference type="ARBA" id="ARBA00004651"/>
    </source>
</evidence>
<organism evidence="13 14">
    <name type="scientific">Miniimonas arenae</name>
    <dbReference type="NCBI Taxonomy" id="676201"/>
    <lineage>
        <taxon>Bacteria</taxon>
        <taxon>Bacillati</taxon>
        <taxon>Actinomycetota</taxon>
        <taxon>Actinomycetes</taxon>
        <taxon>Micrococcales</taxon>
        <taxon>Beutenbergiaceae</taxon>
        <taxon>Miniimonas</taxon>
    </lineage>
</organism>
<dbReference type="InterPro" id="IPR027417">
    <property type="entry name" value="P-loop_NTPase"/>
</dbReference>
<keyword evidence="5 9" id="KW-0547">Nucleotide-binding</keyword>
<evidence type="ECO:0000256" key="6">
    <source>
        <dbReference type="ARBA" id="ARBA00022840"/>
    </source>
</evidence>
<feature type="transmembrane region" description="Helical" evidence="11">
    <location>
        <begin position="35"/>
        <end position="55"/>
    </location>
</feature>
<evidence type="ECO:0000256" key="3">
    <source>
        <dbReference type="ARBA" id="ARBA00022692"/>
    </source>
</evidence>
<feature type="binding site" evidence="9">
    <location>
        <begin position="836"/>
        <end position="843"/>
    </location>
    <ligand>
        <name>ATP</name>
        <dbReference type="ChEBI" id="CHEBI:30616"/>
    </ligand>
</feature>
<dbReference type="NCBIfam" id="TIGR03925">
    <property type="entry name" value="T7SS_EccC_b"/>
    <property type="match status" value="1"/>
</dbReference>
<evidence type="ECO:0000256" key="7">
    <source>
        <dbReference type="ARBA" id="ARBA00022989"/>
    </source>
</evidence>
<feature type="binding site" evidence="9">
    <location>
        <begin position="1151"/>
        <end position="1158"/>
    </location>
    <ligand>
        <name>ATP</name>
        <dbReference type="ChEBI" id="CHEBI:30616"/>
    </ligand>
</feature>
<evidence type="ECO:0000313" key="13">
    <source>
        <dbReference type="EMBL" id="TNU76277.1"/>
    </source>
</evidence>
<feature type="domain" description="FtsK" evidence="12">
    <location>
        <begin position="450"/>
        <end position="651"/>
    </location>
</feature>
<dbReference type="Pfam" id="PF01580">
    <property type="entry name" value="FtsK_SpoIIIE"/>
    <property type="match status" value="2"/>
</dbReference>
<reference evidence="13 14" key="1">
    <citation type="submission" date="2019-06" db="EMBL/GenBank/DDBJ databases">
        <title>Draft genome sequence of Miniimonas arenae KCTC 19750T isolated from sea sand.</title>
        <authorList>
            <person name="Park S.-J."/>
        </authorList>
    </citation>
    <scope>NUCLEOTIDE SEQUENCE [LARGE SCALE GENOMIC DNA]</scope>
    <source>
        <strain evidence="13 14">KCTC 19750</strain>
    </source>
</reference>
<evidence type="ECO:0000256" key="5">
    <source>
        <dbReference type="ARBA" id="ARBA00022741"/>
    </source>
</evidence>
<dbReference type="SUPFAM" id="SSF52540">
    <property type="entry name" value="P-loop containing nucleoside triphosphate hydrolases"/>
    <property type="match status" value="3"/>
</dbReference>
<feature type="region of interest" description="Disordered" evidence="10">
    <location>
        <begin position="1"/>
        <end position="24"/>
    </location>
</feature>
<dbReference type="CDD" id="cd00267">
    <property type="entry name" value="ABC_ATPase"/>
    <property type="match status" value="1"/>
</dbReference>
<keyword evidence="3 11" id="KW-0812">Transmembrane</keyword>
<evidence type="ECO:0000313" key="14">
    <source>
        <dbReference type="Proteomes" id="UP000313849"/>
    </source>
</evidence>
<dbReference type="GO" id="GO:0003677">
    <property type="term" value="F:DNA binding"/>
    <property type="evidence" value="ECO:0007669"/>
    <property type="project" value="InterPro"/>
</dbReference>
<dbReference type="SMART" id="SM00382">
    <property type="entry name" value="AAA"/>
    <property type="match status" value="3"/>
</dbReference>
<dbReference type="EMBL" id="VENP01000009">
    <property type="protein sequence ID" value="TNU76277.1"/>
    <property type="molecule type" value="Genomic_DNA"/>
</dbReference>
<keyword evidence="7 11" id="KW-1133">Transmembrane helix</keyword>
<feature type="region of interest" description="Disordered" evidence="10">
    <location>
        <begin position="714"/>
        <end position="746"/>
    </location>
</feature>
<dbReference type="OrthoDB" id="9807790at2"/>
<evidence type="ECO:0000259" key="12">
    <source>
        <dbReference type="PROSITE" id="PS50901"/>
    </source>
</evidence>
<dbReference type="InterPro" id="IPR023837">
    <property type="entry name" value="EccCb-like_Actinobacteria"/>
</dbReference>
<dbReference type="InterPro" id="IPR050206">
    <property type="entry name" value="FtsK/SpoIIIE/SftA"/>
</dbReference>
<keyword evidence="14" id="KW-1185">Reference proteome</keyword>
<comment type="subcellular location">
    <subcellularLocation>
        <location evidence="1">Cell membrane</location>
        <topology evidence="1">Multi-pass membrane protein</topology>
    </subcellularLocation>
</comment>
<dbReference type="PANTHER" id="PTHR22683:SF1">
    <property type="entry name" value="TYPE VII SECRETION SYSTEM PROTEIN ESSC"/>
    <property type="match status" value="1"/>
</dbReference>
<feature type="region of interest" description="Disordered" evidence="10">
    <location>
        <begin position="392"/>
        <end position="411"/>
    </location>
</feature>
<proteinExistence type="predicted"/>
<evidence type="ECO:0000256" key="11">
    <source>
        <dbReference type="SAM" id="Phobius"/>
    </source>
</evidence>
<comment type="caution">
    <text evidence="13">The sequence shown here is derived from an EMBL/GenBank/DDBJ whole genome shotgun (WGS) entry which is preliminary data.</text>
</comment>
<evidence type="ECO:0000256" key="2">
    <source>
        <dbReference type="ARBA" id="ARBA00022475"/>
    </source>
</evidence>
<evidence type="ECO:0000256" key="8">
    <source>
        <dbReference type="ARBA" id="ARBA00023136"/>
    </source>
</evidence>
<gene>
    <name evidence="13" type="primary">eccCa</name>
    <name evidence="13" type="ORF">FH969_04105</name>
</gene>
<dbReference type="PROSITE" id="PS50901">
    <property type="entry name" value="FTSK"/>
    <property type="match status" value="3"/>
</dbReference>
<feature type="transmembrane region" description="Helical" evidence="11">
    <location>
        <begin position="62"/>
        <end position="83"/>
    </location>
</feature>
<keyword evidence="8 11" id="KW-0472">Membrane</keyword>
<dbReference type="InterPro" id="IPR003593">
    <property type="entry name" value="AAA+_ATPase"/>
</dbReference>